<keyword evidence="5 7" id="KW-0472">Membrane</keyword>
<name>A0A9P1CS92_9DINO</name>
<feature type="transmembrane region" description="Helical" evidence="7">
    <location>
        <begin position="307"/>
        <end position="328"/>
    </location>
</feature>
<dbReference type="GO" id="GO:0016020">
    <property type="term" value="C:membrane"/>
    <property type="evidence" value="ECO:0007669"/>
    <property type="project" value="UniProtKB-SubCell"/>
</dbReference>
<dbReference type="PANTHER" id="PTHR45724:SF13">
    <property type="entry name" value="AQUAPORIN NIP1-1-RELATED"/>
    <property type="match status" value="1"/>
</dbReference>
<dbReference type="InterPro" id="IPR000425">
    <property type="entry name" value="MIP"/>
</dbReference>
<organism evidence="8">
    <name type="scientific">Cladocopium goreaui</name>
    <dbReference type="NCBI Taxonomy" id="2562237"/>
    <lineage>
        <taxon>Eukaryota</taxon>
        <taxon>Sar</taxon>
        <taxon>Alveolata</taxon>
        <taxon>Dinophyceae</taxon>
        <taxon>Suessiales</taxon>
        <taxon>Symbiodiniaceae</taxon>
        <taxon>Cladocopium</taxon>
    </lineage>
</organism>
<keyword evidence="4 7" id="KW-1133">Transmembrane helix</keyword>
<evidence type="ECO:0000256" key="2">
    <source>
        <dbReference type="ARBA" id="ARBA00022448"/>
    </source>
</evidence>
<evidence type="ECO:0000313" key="9">
    <source>
        <dbReference type="EMBL" id="CAL4783700.1"/>
    </source>
</evidence>
<feature type="transmembrane region" description="Helical" evidence="7">
    <location>
        <begin position="12"/>
        <end position="31"/>
    </location>
</feature>
<dbReference type="OrthoDB" id="3222at2759"/>
<dbReference type="PANTHER" id="PTHR45724">
    <property type="entry name" value="AQUAPORIN NIP2-1"/>
    <property type="match status" value="1"/>
</dbReference>
<dbReference type="EMBL" id="CAMXCT030002201">
    <property type="protein sequence ID" value="CAL4783700.1"/>
    <property type="molecule type" value="Genomic_DNA"/>
</dbReference>
<dbReference type="EMBL" id="CAMXCT010002201">
    <property type="protein sequence ID" value="CAI3996388.1"/>
    <property type="molecule type" value="Genomic_DNA"/>
</dbReference>
<comment type="subcellular location">
    <subcellularLocation>
        <location evidence="1">Membrane</location>
        <topology evidence="1">Multi-pass membrane protein</topology>
    </subcellularLocation>
</comment>
<evidence type="ECO:0000313" key="8">
    <source>
        <dbReference type="EMBL" id="CAI3996388.1"/>
    </source>
</evidence>
<comment type="caution">
    <text evidence="8">The sequence shown here is derived from an EMBL/GenBank/DDBJ whole genome shotgun (WGS) entry which is preliminary data.</text>
</comment>
<feature type="transmembrane region" description="Helical" evidence="7">
    <location>
        <begin position="403"/>
        <end position="424"/>
    </location>
</feature>
<keyword evidence="3 6" id="KW-0812">Transmembrane</keyword>
<comment type="similarity">
    <text evidence="6">Belongs to the MIP/aquaporin (TC 1.A.8) family.</text>
</comment>
<feature type="transmembrane region" description="Helical" evidence="7">
    <location>
        <begin position="199"/>
        <end position="219"/>
    </location>
</feature>
<feature type="transmembrane region" description="Helical" evidence="7">
    <location>
        <begin position="118"/>
        <end position="142"/>
    </location>
</feature>
<reference evidence="8" key="1">
    <citation type="submission" date="2022-10" db="EMBL/GenBank/DDBJ databases">
        <authorList>
            <person name="Chen Y."/>
            <person name="Dougan E. K."/>
            <person name="Chan C."/>
            <person name="Rhodes N."/>
            <person name="Thang M."/>
        </authorList>
    </citation>
    <scope>NUCLEOTIDE SEQUENCE</scope>
</reference>
<evidence type="ECO:0000256" key="7">
    <source>
        <dbReference type="SAM" id="Phobius"/>
    </source>
</evidence>
<feature type="transmembrane region" description="Helical" evidence="7">
    <location>
        <begin position="84"/>
        <end position="106"/>
    </location>
</feature>
<feature type="transmembrane region" description="Helical" evidence="7">
    <location>
        <begin position="376"/>
        <end position="397"/>
    </location>
</feature>
<evidence type="ECO:0000313" key="10">
    <source>
        <dbReference type="Proteomes" id="UP001152797"/>
    </source>
</evidence>
<dbReference type="PRINTS" id="PR00783">
    <property type="entry name" value="MINTRINSICP"/>
</dbReference>
<dbReference type="InterPro" id="IPR034294">
    <property type="entry name" value="Aquaporin_transptr"/>
</dbReference>
<dbReference type="InterPro" id="IPR023271">
    <property type="entry name" value="Aquaporin-like"/>
</dbReference>
<keyword evidence="2 6" id="KW-0813">Transport</keyword>
<dbReference type="Gene3D" id="1.20.1080.10">
    <property type="entry name" value="Glycerol uptake facilitator protein"/>
    <property type="match status" value="2"/>
</dbReference>
<dbReference type="AlphaFoldDB" id="A0A9P1CS92"/>
<evidence type="ECO:0000256" key="1">
    <source>
        <dbReference type="ARBA" id="ARBA00004141"/>
    </source>
</evidence>
<proteinExistence type="inferred from homology"/>
<feature type="transmembrane region" description="Helical" evidence="7">
    <location>
        <begin position="240"/>
        <end position="257"/>
    </location>
</feature>
<protein>
    <submittedName>
        <fullName evidence="9">Aquaporin NIP4-1 (NOD26-like intrinsic protein 4-1) (AtNIP41)</fullName>
    </submittedName>
</protein>
<feature type="transmembrane region" description="Helical" evidence="7">
    <location>
        <begin position="154"/>
        <end position="179"/>
    </location>
</feature>
<dbReference type="SUPFAM" id="SSF81338">
    <property type="entry name" value="Aquaporin-like"/>
    <property type="match status" value="2"/>
</dbReference>
<evidence type="ECO:0000256" key="6">
    <source>
        <dbReference type="RuleBase" id="RU000477"/>
    </source>
</evidence>
<accession>A0A9P1CS92</accession>
<dbReference type="InterPro" id="IPR022357">
    <property type="entry name" value="MIP_CS"/>
</dbReference>
<dbReference type="Proteomes" id="UP001152797">
    <property type="component" value="Unassembled WGS sequence"/>
</dbReference>
<gene>
    <name evidence="8" type="ORF">C1SCF055_LOCUS22871</name>
</gene>
<evidence type="ECO:0000256" key="3">
    <source>
        <dbReference type="ARBA" id="ARBA00022692"/>
    </source>
</evidence>
<evidence type="ECO:0000256" key="5">
    <source>
        <dbReference type="ARBA" id="ARBA00023136"/>
    </source>
</evidence>
<dbReference type="EMBL" id="CAMXCT020002201">
    <property type="protein sequence ID" value="CAL1149763.1"/>
    <property type="molecule type" value="Genomic_DNA"/>
</dbReference>
<sequence>MAAEPSLSTKCLAEFIGTFLLVFTVECNVSVGNPTFAGLSIGMVLFVSIQALGGISGGNFNPAVSVSLGCLQALKGPGMDWKQVGIYSGVQLLSGFTAALLATAIFGHGAPLQPAMGYSIFAAGMCELLYTFMLCFVVLNVAAAKKNKEEKGQYFALAIGFCIVSGAYGAGAISGGAFNPAVAVGLDLTSINKGFGNCFVYVLFQLLGGGLAALAFSVVRPADLGNSESGGKLREQLSSEFLGTFILVLTVTMNILASNPDGALSIACSLSAMIYALGDVSGGHFNPAVSCAVFCSGRDRGFTVRKALLYALVQIIGGSVGTLIGVGVASKALPPVEPKGPYHLTSALLVEFIFTFTLAYVVLSVAVSAVTKSSHFFGLAIGFCVVVGGFAAGNVSGGALNPAVSAALALSGGGMGNAIGYGLVQLLAGMLAATTFKVTHPEELESTEAKSITADA</sequence>
<dbReference type="PROSITE" id="PS00221">
    <property type="entry name" value="MIP"/>
    <property type="match status" value="1"/>
</dbReference>
<evidence type="ECO:0000256" key="4">
    <source>
        <dbReference type="ARBA" id="ARBA00022989"/>
    </source>
</evidence>
<dbReference type="Pfam" id="PF00230">
    <property type="entry name" value="MIP"/>
    <property type="match status" value="2"/>
</dbReference>
<feature type="transmembrane region" description="Helical" evidence="7">
    <location>
        <begin position="263"/>
        <end position="286"/>
    </location>
</feature>
<feature type="transmembrane region" description="Helical" evidence="7">
    <location>
        <begin position="348"/>
        <end position="369"/>
    </location>
</feature>
<keyword evidence="10" id="KW-1185">Reference proteome</keyword>
<reference evidence="9 10" key="2">
    <citation type="submission" date="2024-05" db="EMBL/GenBank/DDBJ databases">
        <authorList>
            <person name="Chen Y."/>
            <person name="Shah S."/>
            <person name="Dougan E. K."/>
            <person name="Thang M."/>
            <person name="Chan C."/>
        </authorList>
    </citation>
    <scope>NUCLEOTIDE SEQUENCE [LARGE SCALE GENOMIC DNA]</scope>
</reference>
<dbReference type="GO" id="GO:0015267">
    <property type="term" value="F:channel activity"/>
    <property type="evidence" value="ECO:0007669"/>
    <property type="project" value="InterPro"/>
</dbReference>